<protein>
    <recommendedName>
        <fullName evidence="3">HTH cro/C1-type domain-containing protein</fullName>
    </recommendedName>
</protein>
<organism evidence="1 2">
    <name type="scientific">Flavobacterium sediminilitoris</name>
    <dbReference type="NCBI Taxonomy" id="2024526"/>
    <lineage>
        <taxon>Bacteria</taxon>
        <taxon>Pseudomonadati</taxon>
        <taxon>Bacteroidota</taxon>
        <taxon>Flavobacteriia</taxon>
        <taxon>Flavobacteriales</taxon>
        <taxon>Flavobacteriaceae</taxon>
        <taxon>Flavobacterium</taxon>
    </lineage>
</organism>
<dbReference type="Proteomes" id="UP000830454">
    <property type="component" value="Chromosome"/>
</dbReference>
<dbReference type="RefSeq" id="WP_246914985.1">
    <property type="nucleotide sequence ID" value="NZ_CP090145.1"/>
</dbReference>
<keyword evidence="2" id="KW-1185">Reference proteome</keyword>
<reference evidence="1" key="1">
    <citation type="submission" date="2021-12" db="EMBL/GenBank/DDBJ databases">
        <authorList>
            <person name="Cha I.-T."/>
            <person name="Lee K.-E."/>
            <person name="Park S.-J."/>
        </authorList>
    </citation>
    <scope>NUCLEOTIDE SEQUENCE</scope>
    <source>
        <strain evidence="1">YSM-43</strain>
    </source>
</reference>
<name>A0ABY4HIK2_9FLAO</name>
<evidence type="ECO:0000313" key="2">
    <source>
        <dbReference type="Proteomes" id="UP000830454"/>
    </source>
</evidence>
<evidence type="ECO:0000313" key="1">
    <source>
        <dbReference type="EMBL" id="UOX32360.1"/>
    </source>
</evidence>
<evidence type="ECO:0008006" key="3">
    <source>
        <dbReference type="Google" id="ProtNLM"/>
    </source>
</evidence>
<reference evidence="1" key="2">
    <citation type="submission" date="2022-04" db="EMBL/GenBank/DDBJ databases">
        <title>Complete Genome Sequence of Flavobacterium sediminilitoris YSM-43, Isolated from a Tidal Sediment.</title>
        <authorList>
            <person name="Lee P.A."/>
        </authorList>
    </citation>
    <scope>NUCLEOTIDE SEQUENCE</scope>
    <source>
        <strain evidence="1">YSM-43</strain>
    </source>
</reference>
<dbReference type="EMBL" id="CP090145">
    <property type="protein sequence ID" value="UOX32360.1"/>
    <property type="molecule type" value="Genomic_DNA"/>
</dbReference>
<accession>A0ABY4HIK2</accession>
<proteinExistence type="predicted"/>
<gene>
    <name evidence="1" type="ORF">LXD69_09880</name>
</gene>
<sequence length="157" mass="18499">MKMQTFFKRLVQIIEHQGFKNVNVFALNGLGYDSSSKLNRLRDPKNKPSLEILLDISKHFPDINIHWLVTGKGNMLLYSNESITNKLQEPNEEYLSENYASLRESIMLKDDIIKNLKEKIEFQEKQLEPFLKTIENLELRISNMEKFNELVKLKVKI</sequence>